<accession>A0A068NL79</accession>
<reference evidence="2 3" key="1">
    <citation type="journal article" date="2014" name="PLoS ONE">
        <title>The first complete genome sequence of the class fimbriimonadia in the phylum armatimonadetes.</title>
        <authorList>
            <person name="Hu Z.Y."/>
            <person name="Wang Y.Z."/>
            <person name="Im W.T."/>
            <person name="Wang S.Y."/>
            <person name="Zhao G.P."/>
            <person name="Zheng H.J."/>
            <person name="Quan Z.X."/>
        </authorList>
    </citation>
    <scope>NUCLEOTIDE SEQUENCE [LARGE SCALE GENOMIC DNA]</scope>
    <source>
        <strain evidence="2">Gsoil 348</strain>
    </source>
</reference>
<keyword evidence="3" id="KW-1185">Reference proteome</keyword>
<keyword evidence="2" id="KW-0347">Helicase</keyword>
<dbReference type="PROSITE" id="PS51192">
    <property type="entry name" value="HELICASE_ATP_BIND_1"/>
    <property type="match status" value="1"/>
</dbReference>
<evidence type="ECO:0000313" key="2">
    <source>
        <dbReference type="EMBL" id="AIE83515.1"/>
    </source>
</evidence>
<organism evidence="2 3">
    <name type="scientific">Fimbriimonas ginsengisoli Gsoil 348</name>
    <dbReference type="NCBI Taxonomy" id="661478"/>
    <lineage>
        <taxon>Bacteria</taxon>
        <taxon>Bacillati</taxon>
        <taxon>Armatimonadota</taxon>
        <taxon>Fimbriimonadia</taxon>
        <taxon>Fimbriimonadales</taxon>
        <taxon>Fimbriimonadaceae</taxon>
        <taxon>Fimbriimonas</taxon>
    </lineage>
</organism>
<dbReference type="InterPro" id="IPR001650">
    <property type="entry name" value="Helicase_C-like"/>
</dbReference>
<sequence length="528" mass="59077">MTIERGIASVEFSAFDLNEYDTFLRAKKLPESKLVYDRDRDVYVLTTAARFAPQLDERIVIPPVEIPDLADWLFDYQEFVTHRALDRKRYAVWADCGLGKTPMGLEFGRCANLMTGGKVLFAAPPSVIPQWLGDAEKFYGGGMPIKRIDSREALIEWLQDPSDLDFAICSFYLFAGEPISEMRLLAAFILDESSILKSGGGKIKWGLIKSARGIEYKLSLTATPAPNDTMEFASQFGFLEMLRSENTNEILWTFFERKGDDGEWQLRPHAREAFFRFMASGSIFVRDPSRFGFKDNLKNVPAPVYLASHVAITEDQIKRAEAVIKAPLNAMDPPKLDATQRMKLSEIAKGFLLVGGKPIGVHSLKPAAVAKVVAEEVAAGLKVIVWTTFNEEAAMLASLIPGAERIDGSATESERERILDRLEHGDTNVVISKASVLGFGRNLQFVGAMVCSGFNDSNEQFYQMVRRAYRYGQTRSLRVHIPYIPELEGQMWDNLLSKAARSESDASEQEHWYLTALREEGLNLAVAA</sequence>
<dbReference type="GO" id="GO:0004386">
    <property type="term" value="F:helicase activity"/>
    <property type="evidence" value="ECO:0007669"/>
    <property type="project" value="UniProtKB-KW"/>
</dbReference>
<dbReference type="STRING" id="661478.OP10G_0147"/>
<dbReference type="KEGG" id="fgi:OP10G_0147"/>
<keyword evidence="2" id="KW-0547">Nucleotide-binding</keyword>
<dbReference type="Gene3D" id="3.40.50.300">
    <property type="entry name" value="P-loop containing nucleotide triphosphate hydrolases"/>
    <property type="match status" value="2"/>
</dbReference>
<dbReference type="SUPFAM" id="SSF52540">
    <property type="entry name" value="P-loop containing nucleoside triphosphate hydrolases"/>
    <property type="match status" value="2"/>
</dbReference>
<name>A0A068NL79_FIMGI</name>
<dbReference type="Pfam" id="PF00271">
    <property type="entry name" value="Helicase_C"/>
    <property type="match status" value="1"/>
</dbReference>
<dbReference type="Proteomes" id="UP000027982">
    <property type="component" value="Chromosome"/>
</dbReference>
<proteinExistence type="predicted"/>
<dbReference type="RefSeq" id="WP_025227809.1">
    <property type="nucleotide sequence ID" value="NZ_CP007139.1"/>
</dbReference>
<keyword evidence="2" id="KW-0378">Hydrolase</keyword>
<dbReference type="InterPro" id="IPR014001">
    <property type="entry name" value="Helicase_ATP-bd"/>
</dbReference>
<keyword evidence="2" id="KW-0067">ATP-binding</keyword>
<evidence type="ECO:0000259" key="1">
    <source>
        <dbReference type="PROSITE" id="PS51192"/>
    </source>
</evidence>
<dbReference type="InterPro" id="IPR027417">
    <property type="entry name" value="P-loop_NTPase"/>
</dbReference>
<gene>
    <name evidence="2" type="ORF">OP10G_0147</name>
</gene>
<protein>
    <submittedName>
        <fullName evidence="2">Helicase domain protein</fullName>
    </submittedName>
</protein>
<dbReference type="AlphaFoldDB" id="A0A068NL79"/>
<dbReference type="HOGENOM" id="CLU_048245_0_0_0"/>
<dbReference type="eggNOG" id="COG0553">
    <property type="taxonomic scope" value="Bacteria"/>
</dbReference>
<dbReference type="EMBL" id="CP007139">
    <property type="protein sequence ID" value="AIE83515.1"/>
    <property type="molecule type" value="Genomic_DNA"/>
</dbReference>
<evidence type="ECO:0000313" key="3">
    <source>
        <dbReference type="Proteomes" id="UP000027982"/>
    </source>
</evidence>
<feature type="domain" description="Helicase ATP-binding" evidence="1">
    <location>
        <begin position="81"/>
        <end position="242"/>
    </location>
</feature>